<dbReference type="GO" id="GO:0016787">
    <property type="term" value="F:hydrolase activity"/>
    <property type="evidence" value="ECO:0007669"/>
    <property type="project" value="UniProtKB-KW"/>
</dbReference>
<dbReference type="InterPro" id="IPR000073">
    <property type="entry name" value="AB_hydrolase_1"/>
</dbReference>
<dbReference type="PANTHER" id="PTHR43433:SF5">
    <property type="entry name" value="AB HYDROLASE-1 DOMAIN-CONTAINING PROTEIN"/>
    <property type="match status" value="1"/>
</dbReference>
<keyword evidence="2" id="KW-0378">Hydrolase</keyword>
<dbReference type="PANTHER" id="PTHR43433">
    <property type="entry name" value="HYDROLASE, ALPHA/BETA FOLD FAMILY PROTEIN"/>
    <property type="match status" value="1"/>
</dbReference>
<protein>
    <submittedName>
        <fullName evidence="2">Alpha/beta hydrolase</fullName>
    </submittedName>
</protein>
<comment type="caution">
    <text evidence="2">The sequence shown here is derived from an EMBL/GenBank/DDBJ whole genome shotgun (WGS) entry which is preliminary data.</text>
</comment>
<organism evidence="2 3">
    <name type="scientific">Pseudonocardia yuanmonensis</name>
    <dbReference type="NCBI Taxonomy" id="1095914"/>
    <lineage>
        <taxon>Bacteria</taxon>
        <taxon>Bacillati</taxon>
        <taxon>Actinomycetota</taxon>
        <taxon>Actinomycetes</taxon>
        <taxon>Pseudonocardiales</taxon>
        <taxon>Pseudonocardiaceae</taxon>
        <taxon>Pseudonocardia</taxon>
    </lineage>
</organism>
<dbReference type="Proteomes" id="UP001500325">
    <property type="component" value="Unassembled WGS sequence"/>
</dbReference>
<evidence type="ECO:0000313" key="3">
    <source>
        <dbReference type="Proteomes" id="UP001500325"/>
    </source>
</evidence>
<evidence type="ECO:0000313" key="2">
    <source>
        <dbReference type="EMBL" id="GAA4705369.1"/>
    </source>
</evidence>
<dbReference type="Pfam" id="PF00561">
    <property type="entry name" value="Abhydrolase_1"/>
    <property type="match status" value="1"/>
</dbReference>
<dbReference type="Gene3D" id="3.40.50.1820">
    <property type="entry name" value="alpha/beta hydrolase"/>
    <property type="match status" value="1"/>
</dbReference>
<gene>
    <name evidence="2" type="ORF">GCM10023215_51650</name>
</gene>
<name>A0ABP8XDK6_9PSEU</name>
<dbReference type="InterPro" id="IPR029058">
    <property type="entry name" value="AB_hydrolase_fold"/>
</dbReference>
<dbReference type="InterPro" id="IPR050471">
    <property type="entry name" value="AB_hydrolase"/>
</dbReference>
<dbReference type="EMBL" id="BAABIC010000021">
    <property type="protein sequence ID" value="GAA4705369.1"/>
    <property type="molecule type" value="Genomic_DNA"/>
</dbReference>
<feature type="domain" description="AB hydrolase-1" evidence="1">
    <location>
        <begin position="20"/>
        <end position="123"/>
    </location>
</feature>
<keyword evidence="3" id="KW-1185">Reference proteome</keyword>
<reference evidence="3" key="1">
    <citation type="journal article" date="2019" name="Int. J. Syst. Evol. Microbiol.">
        <title>The Global Catalogue of Microorganisms (GCM) 10K type strain sequencing project: providing services to taxonomists for standard genome sequencing and annotation.</title>
        <authorList>
            <consortium name="The Broad Institute Genomics Platform"/>
            <consortium name="The Broad Institute Genome Sequencing Center for Infectious Disease"/>
            <person name="Wu L."/>
            <person name="Ma J."/>
        </authorList>
    </citation>
    <scope>NUCLEOTIDE SEQUENCE [LARGE SCALE GENOMIC DNA]</scope>
    <source>
        <strain evidence="3">JCM 18055</strain>
    </source>
</reference>
<accession>A0ABP8XDK6</accession>
<dbReference type="RefSeq" id="WP_345383348.1">
    <property type="nucleotide sequence ID" value="NZ_BAABIC010000021.1"/>
</dbReference>
<evidence type="ECO:0000259" key="1">
    <source>
        <dbReference type="Pfam" id="PF00561"/>
    </source>
</evidence>
<sequence length="278" mass="29857">MGSIEVNGTTLYYELRGEGPTVLFISGATGDAGHWTEVADALADEFTVLTYDRRANSRSPRPKGWTAAPMDEQGDDAAELLTALDLAPAVAYGNSSGAMILTSLALRHPEVLRGAVLHEPPFAAVAPGGRAAGAELQVLVEQGMAEGGPPAAMERFLRWVLGDEAFESLDDELRARMLGNAEVFFGLELPDVMSYLPTEEELAEVRVPCVVAAGKDNSDPAAKHHWFSEAGRWLADRLDAPFLETPGAHVPQVTHPRALAEVLRPILRKPPESTRAEA</sequence>
<dbReference type="SUPFAM" id="SSF53474">
    <property type="entry name" value="alpha/beta-Hydrolases"/>
    <property type="match status" value="1"/>
</dbReference>
<proteinExistence type="predicted"/>